<organism evidence="2 3">
    <name type="scientific">Fulvivirga sediminis</name>
    <dbReference type="NCBI Taxonomy" id="2803949"/>
    <lineage>
        <taxon>Bacteria</taxon>
        <taxon>Pseudomonadati</taxon>
        <taxon>Bacteroidota</taxon>
        <taxon>Cytophagia</taxon>
        <taxon>Cytophagales</taxon>
        <taxon>Fulvivirgaceae</taxon>
        <taxon>Fulvivirga</taxon>
    </lineage>
</organism>
<reference evidence="2" key="1">
    <citation type="submission" date="2021-01" db="EMBL/GenBank/DDBJ databases">
        <title>Fulvivirga kasyanovii gen. nov., sp nov., a novel member of the phylum Bacteroidetes isolated from seawater in a mussel farm.</title>
        <authorList>
            <person name="Zhao L.-H."/>
            <person name="Wang Z.-J."/>
        </authorList>
    </citation>
    <scope>NUCLEOTIDE SEQUENCE</scope>
    <source>
        <strain evidence="2">2943</strain>
    </source>
</reference>
<evidence type="ECO:0008006" key="4">
    <source>
        <dbReference type="Google" id="ProtNLM"/>
    </source>
</evidence>
<name>A0A937K035_9BACT</name>
<dbReference type="AlphaFoldDB" id="A0A937K035"/>
<proteinExistence type="predicted"/>
<sequence length="300" mass="33427">MKKFKLLNLILLLLMAGVVHGQDYAFKVLANKGNNKFKREAEWQEVKTGAVLQTLDDLVLSKGAYVGLVHHSGKTLELKTPGAYKVKDLEDTLKGVTSGAAGKYADFVLSKMTAETQKNRLKSTGSVTREITSAQQNIIKVYMPSSGKVLNNEVVVRWDSLYAEAEYIVTFKNMFEDTLLTLESNHNSVTVNLADSRLSKQNVIIFNVSSADGNSSSKTFALKKLKPEEQVKINDSLKNLTEEIDQENALSQFILAGFYEENNLLIDAMGSYEKAITLAPHVETYKLAYSDFILRNNLEN</sequence>
<dbReference type="RefSeq" id="WP_202242230.1">
    <property type="nucleotide sequence ID" value="NZ_JAESIY010000001.1"/>
</dbReference>
<evidence type="ECO:0000256" key="1">
    <source>
        <dbReference type="SAM" id="SignalP"/>
    </source>
</evidence>
<keyword evidence="1" id="KW-0732">Signal</keyword>
<protein>
    <recommendedName>
        <fullName evidence="4">Tetratricopeptide repeat protein</fullName>
    </recommendedName>
</protein>
<feature type="chain" id="PRO_5036813962" description="Tetratricopeptide repeat protein" evidence="1">
    <location>
        <begin position="22"/>
        <end position="300"/>
    </location>
</feature>
<dbReference type="Proteomes" id="UP000659388">
    <property type="component" value="Unassembled WGS sequence"/>
</dbReference>
<feature type="signal peptide" evidence="1">
    <location>
        <begin position="1"/>
        <end position="21"/>
    </location>
</feature>
<dbReference type="EMBL" id="JAESIY010000001">
    <property type="protein sequence ID" value="MBL3655077.1"/>
    <property type="molecule type" value="Genomic_DNA"/>
</dbReference>
<gene>
    <name evidence="2" type="ORF">JL102_02970</name>
</gene>
<accession>A0A937K035</accession>
<evidence type="ECO:0000313" key="2">
    <source>
        <dbReference type="EMBL" id="MBL3655077.1"/>
    </source>
</evidence>
<keyword evidence="3" id="KW-1185">Reference proteome</keyword>
<comment type="caution">
    <text evidence="2">The sequence shown here is derived from an EMBL/GenBank/DDBJ whole genome shotgun (WGS) entry which is preliminary data.</text>
</comment>
<evidence type="ECO:0000313" key="3">
    <source>
        <dbReference type="Proteomes" id="UP000659388"/>
    </source>
</evidence>